<reference evidence="2 3" key="1">
    <citation type="journal article" date="2019" name="Mol. Biol. Evol.">
        <title>Blast fungal genomes show frequent chromosomal changes, gene gains and losses, and effector gene turnover.</title>
        <authorList>
            <person name="Gomez Luciano L.B."/>
            <person name="Jason Tsai I."/>
            <person name="Chuma I."/>
            <person name="Tosa Y."/>
            <person name="Chen Y.H."/>
            <person name="Li J.Y."/>
            <person name="Li M.Y."/>
            <person name="Jade Lu M.Y."/>
            <person name="Nakayashiki H."/>
            <person name="Li W.H."/>
        </authorList>
    </citation>
    <scope>NUCLEOTIDE SEQUENCE [LARGE SCALE GENOMIC DNA]</scope>
    <source>
        <strain evidence="2 3">NI907</strain>
    </source>
</reference>
<organism evidence="2 3">
    <name type="scientific">Pyricularia grisea</name>
    <name type="common">Crabgrass-specific blast fungus</name>
    <name type="synonym">Magnaporthe grisea</name>
    <dbReference type="NCBI Taxonomy" id="148305"/>
    <lineage>
        <taxon>Eukaryota</taxon>
        <taxon>Fungi</taxon>
        <taxon>Dikarya</taxon>
        <taxon>Ascomycota</taxon>
        <taxon>Pezizomycotina</taxon>
        <taxon>Sordariomycetes</taxon>
        <taxon>Sordariomycetidae</taxon>
        <taxon>Magnaporthales</taxon>
        <taxon>Pyriculariaceae</taxon>
        <taxon>Pyricularia</taxon>
    </lineage>
</organism>
<evidence type="ECO:0008006" key="4">
    <source>
        <dbReference type="Google" id="ProtNLM"/>
    </source>
</evidence>
<name>A0A6P8AU12_PYRGI</name>
<gene>
    <name evidence="3" type="ORF">PgNI_08501</name>
</gene>
<dbReference type="InterPro" id="IPR050114">
    <property type="entry name" value="UPF0173_UPF0282_UlaG_hydrolase"/>
</dbReference>
<dbReference type="Gene3D" id="3.60.15.10">
    <property type="entry name" value="Ribonuclease Z/Hydroxyacylglutathione hydrolase-like"/>
    <property type="match status" value="1"/>
</dbReference>
<feature type="compositionally biased region" description="Polar residues" evidence="1">
    <location>
        <begin position="22"/>
        <end position="31"/>
    </location>
</feature>
<feature type="compositionally biased region" description="Polar residues" evidence="1">
    <location>
        <begin position="1"/>
        <end position="11"/>
    </location>
</feature>
<dbReference type="Proteomes" id="UP000515153">
    <property type="component" value="Chromosome V"/>
</dbReference>
<dbReference type="InterPro" id="IPR036866">
    <property type="entry name" value="RibonucZ/Hydroxyglut_hydro"/>
</dbReference>
<evidence type="ECO:0000313" key="2">
    <source>
        <dbReference type="Proteomes" id="UP000515153"/>
    </source>
</evidence>
<evidence type="ECO:0000256" key="1">
    <source>
        <dbReference type="SAM" id="MobiDB-lite"/>
    </source>
</evidence>
<reference evidence="3" key="3">
    <citation type="submission" date="2025-08" db="UniProtKB">
        <authorList>
            <consortium name="RefSeq"/>
        </authorList>
    </citation>
    <scope>IDENTIFICATION</scope>
    <source>
        <strain evidence="3">NI907</strain>
    </source>
</reference>
<evidence type="ECO:0000313" key="3">
    <source>
        <dbReference type="RefSeq" id="XP_030978403.1"/>
    </source>
</evidence>
<dbReference type="AlphaFoldDB" id="A0A6P8AU12"/>
<dbReference type="KEGG" id="pgri:PgNI_08501"/>
<keyword evidence="2" id="KW-1185">Reference proteome</keyword>
<dbReference type="PANTHER" id="PTHR43546:SF7">
    <property type="entry name" value="METALLO-BETA-LACTAMASE DOMAIN-CONTAINING PROTEIN"/>
    <property type="match status" value="1"/>
</dbReference>
<protein>
    <recommendedName>
        <fullName evidence="4">Metallo-beta-lactamase domain-containing protein</fullName>
    </recommendedName>
</protein>
<accession>A0A6P8AU12</accession>
<dbReference type="PANTHER" id="PTHR43546">
    <property type="entry name" value="UPF0173 METAL-DEPENDENT HYDROLASE MJ1163-RELATED"/>
    <property type="match status" value="1"/>
</dbReference>
<sequence>MSPPNQITLSPAQREDLLRGGSKQQHQQQEVTAKLPLGKQHTHPRGISAGDEDASVSFVGTATTILEWQGVRILTDPNFLHAGDHVHLGPGVSAQRKTDPAVDLEALPPLDAILLSHYHEDHFDRLVEDSLNRDFPIITTPHAKSCLAAEGGKDEPFRRVWELDFFQDLLLDIDNPSSSSSSAAGHRRPAIKVTGMPGKHVPPGALSVANDVLQAVPPTNGWMLELGYRTSGNLEDDSAAIETGYRIYISGDTLMVDDLKKIPEWLDEKRIDLMLVHLGGTTIPGPSMPLLMVTMDAEQGVQLMRLLDPDVTIPIHYDDYDVFLSPLEDFKNKVDGQGKRDRVVYLDRGEHYRFKVRG</sequence>
<dbReference type="SUPFAM" id="SSF56281">
    <property type="entry name" value="Metallo-hydrolase/oxidoreductase"/>
    <property type="match status" value="1"/>
</dbReference>
<dbReference type="GeneID" id="41963406"/>
<dbReference type="Pfam" id="PF13483">
    <property type="entry name" value="Lactamase_B_3"/>
    <property type="match status" value="1"/>
</dbReference>
<proteinExistence type="predicted"/>
<feature type="region of interest" description="Disordered" evidence="1">
    <location>
        <begin position="1"/>
        <end position="52"/>
    </location>
</feature>
<reference evidence="3" key="2">
    <citation type="submission" date="2019-10" db="EMBL/GenBank/DDBJ databases">
        <authorList>
            <consortium name="NCBI Genome Project"/>
        </authorList>
    </citation>
    <scope>NUCLEOTIDE SEQUENCE</scope>
    <source>
        <strain evidence="3">NI907</strain>
    </source>
</reference>
<dbReference type="RefSeq" id="XP_030978403.1">
    <property type="nucleotide sequence ID" value="XM_031128498.1"/>
</dbReference>